<reference evidence="2" key="1">
    <citation type="submission" date="2025-08" db="UniProtKB">
        <authorList>
            <consortium name="RefSeq"/>
        </authorList>
    </citation>
    <scope>IDENTIFICATION</scope>
</reference>
<protein>
    <submittedName>
        <fullName evidence="2">Uncharacterized protein</fullName>
    </submittedName>
</protein>
<dbReference type="OrthoDB" id="8445121at2"/>
<proteinExistence type="predicted"/>
<accession>A0A8B6X8V3</accession>
<keyword evidence="1" id="KW-1185">Reference proteome</keyword>
<organism evidence="1 2">
    <name type="scientific">Derxia gummosa DSM 723</name>
    <dbReference type="NCBI Taxonomy" id="1121388"/>
    <lineage>
        <taxon>Bacteria</taxon>
        <taxon>Pseudomonadati</taxon>
        <taxon>Pseudomonadota</taxon>
        <taxon>Betaproteobacteria</taxon>
        <taxon>Burkholderiales</taxon>
        <taxon>Alcaligenaceae</taxon>
        <taxon>Derxia</taxon>
    </lineage>
</organism>
<dbReference type="AlphaFoldDB" id="A0A8B6X8V3"/>
<evidence type="ECO:0000313" key="1">
    <source>
        <dbReference type="Proteomes" id="UP000675920"/>
    </source>
</evidence>
<dbReference type="Proteomes" id="UP000675920">
    <property type="component" value="Unplaced"/>
</dbReference>
<evidence type="ECO:0000313" key="2">
    <source>
        <dbReference type="RefSeq" id="WP_051378062.1"/>
    </source>
</evidence>
<dbReference type="RefSeq" id="WP_051378062.1">
    <property type="nucleotide sequence ID" value="NZ_AXWS01000007.1"/>
</dbReference>
<name>A0A8B6X8V3_9BURK</name>
<sequence length="162" mass="18264">MAIFHLDHLILHDGSSRRAWLHEVQPELLQHLRHWLADALERGHSRIPWSRPICDIVVRDHGPDWLYATICNEEEIPIATLAIAGSGTIAARLWGVLHDSSKVELKSDPAALPPVPWLALRREPGVRYVPDTESWLPDFARCVAFAHLNRRPTVTDEADASA</sequence>